<dbReference type="Proteomes" id="UP000019763">
    <property type="component" value="Unassembled WGS sequence"/>
</dbReference>
<proteinExistence type="predicted"/>
<evidence type="ECO:0000313" key="1">
    <source>
        <dbReference type="EMBL" id="EZG59209.1"/>
    </source>
</evidence>
<dbReference type="EMBL" id="AFNH02000694">
    <property type="protein sequence ID" value="EZG59209.1"/>
    <property type="molecule type" value="Genomic_DNA"/>
</dbReference>
<dbReference type="GeneID" id="22913314"/>
<accession>A0A023B5B7</accession>
<protein>
    <submittedName>
        <fullName evidence="1">Uncharacterized protein</fullName>
    </submittedName>
</protein>
<name>A0A023B5B7_GRENI</name>
<evidence type="ECO:0000313" key="2">
    <source>
        <dbReference type="Proteomes" id="UP000019763"/>
    </source>
</evidence>
<dbReference type="AlphaFoldDB" id="A0A023B5B7"/>
<keyword evidence="2" id="KW-1185">Reference proteome</keyword>
<dbReference type="VEuPathDB" id="CryptoDB:GNI_092750"/>
<dbReference type="RefSeq" id="XP_011130900.1">
    <property type="nucleotide sequence ID" value="XM_011132598.1"/>
</dbReference>
<sequence length="243" mass="26292">MDATAVDANTMDAGAVDATAMPTTAMPTTTSMDEAAMDAKASMDATAVDANTMDAGAMEAKESMPSTAMPTTAMPATTISMDEAAMDAAAMNGSAMPVTAMPATAQTYSDASDGSESFGYPKLMTSSAKVRNLKLKDEYRAYAVGMALLAVYGHVSDQRPDSNSKIRKILCNYLTELDKRIRKIDIERSNKTLDDYLDTLKVELEKGCPFRTAWGIVRRRTEAYKVCNEVMVQEVKRNRTSLL</sequence>
<comment type="caution">
    <text evidence="1">The sequence shown here is derived from an EMBL/GenBank/DDBJ whole genome shotgun (WGS) entry which is preliminary data.</text>
</comment>
<gene>
    <name evidence="1" type="ORF">GNI_092750</name>
</gene>
<organism evidence="1 2">
    <name type="scientific">Gregarina niphandrodes</name>
    <name type="common">Septate eugregarine</name>
    <dbReference type="NCBI Taxonomy" id="110365"/>
    <lineage>
        <taxon>Eukaryota</taxon>
        <taxon>Sar</taxon>
        <taxon>Alveolata</taxon>
        <taxon>Apicomplexa</taxon>
        <taxon>Conoidasida</taxon>
        <taxon>Gregarinasina</taxon>
        <taxon>Eugregarinorida</taxon>
        <taxon>Gregarinidae</taxon>
        <taxon>Gregarina</taxon>
    </lineage>
</organism>
<reference evidence="1" key="1">
    <citation type="submission" date="2013-12" db="EMBL/GenBank/DDBJ databases">
        <authorList>
            <person name="Omoto C.K."/>
            <person name="Sibley D."/>
            <person name="Venepally P."/>
            <person name="Hadjithomas M."/>
            <person name="Karamycheva S."/>
            <person name="Brunk B."/>
            <person name="Roos D."/>
            <person name="Caler E."/>
            <person name="Lorenzi H."/>
        </authorList>
    </citation>
    <scope>NUCLEOTIDE SEQUENCE</scope>
</reference>